<evidence type="ECO:0000313" key="2">
    <source>
        <dbReference type="Proteomes" id="UP000191010"/>
    </source>
</evidence>
<reference evidence="1 2" key="1">
    <citation type="submission" date="2017-02" db="EMBL/GenBank/DDBJ databases">
        <authorList>
            <person name="Guo L."/>
        </authorList>
    </citation>
    <scope>NUCLEOTIDE SEQUENCE [LARGE SCALE GENOMIC DNA]</scope>
    <source>
        <strain evidence="1 2">PRS09-11288</strain>
    </source>
</reference>
<evidence type="ECO:0000313" key="1">
    <source>
        <dbReference type="EMBL" id="AQW67550.1"/>
    </source>
</evidence>
<dbReference type="EMBL" id="CP019952">
    <property type="protein sequence ID" value="AQW67550.1"/>
    <property type="molecule type" value="Genomic_DNA"/>
</dbReference>
<accession>A0ABM6IZN5</accession>
<sequence>MRLSNNRPIIAIDRRHVCLYLSSATCGFFGETGQVPTVEVPGNGPANWWGRFVCTTRIVGYRTFIR</sequence>
<organism evidence="1 2">
    <name type="scientific">Pseudomonas parafulva</name>
    <dbReference type="NCBI Taxonomy" id="157782"/>
    <lineage>
        <taxon>Bacteria</taxon>
        <taxon>Pseudomonadati</taxon>
        <taxon>Pseudomonadota</taxon>
        <taxon>Gammaproteobacteria</taxon>
        <taxon>Pseudomonadales</taxon>
        <taxon>Pseudomonadaceae</taxon>
        <taxon>Pseudomonas</taxon>
    </lineage>
</organism>
<gene>
    <name evidence="1" type="ORF">B2J77_04505</name>
</gene>
<dbReference type="Proteomes" id="UP000191010">
    <property type="component" value="Chromosome"/>
</dbReference>
<keyword evidence="2" id="KW-1185">Reference proteome</keyword>
<protein>
    <submittedName>
        <fullName evidence="1">Uncharacterized protein</fullName>
    </submittedName>
</protein>
<proteinExistence type="predicted"/>
<name>A0ABM6IZN5_9PSED</name>